<comment type="caution">
    <text evidence="3">The sequence shown here is derived from an EMBL/GenBank/DDBJ whole genome shotgun (WGS) entry which is preliminary data.</text>
</comment>
<comment type="similarity">
    <text evidence="1">Belongs to the thioesterase family.</text>
</comment>
<dbReference type="Gene3D" id="3.40.50.1820">
    <property type="entry name" value="alpha/beta hydrolase"/>
    <property type="match status" value="1"/>
</dbReference>
<evidence type="ECO:0000256" key="1">
    <source>
        <dbReference type="ARBA" id="ARBA00007169"/>
    </source>
</evidence>
<organism evidence="3 4">
    <name type="scientific">Pontibacter diazotrophicus</name>
    <dbReference type="NCBI Taxonomy" id="1400979"/>
    <lineage>
        <taxon>Bacteria</taxon>
        <taxon>Pseudomonadati</taxon>
        <taxon>Bacteroidota</taxon>
        <taxon>Cytophagia</taxon>
        <taxon>Cytophagales</taxon>
        <taxon>Hymenobacteraceae</taxon>
        <taxon>Pontibacter</taxon>
    </lineage>
</organism>
<dbReference type="PANTHER" id="PTHR11487">
    <property type="entry name" value="THIOESTERASE"/>
    <property type="match status" value="1"/>
</dbReference>
<dbReference type="SUPFAM" id="SSF53474">
    <property type="entry name" value="alpha/beta-Hydrolases"/>
    <property type="match status" value="1"/>
</dbReference>
<dbReference type="EMBL" id="QRGR01000060">
    <property type="protein sequence ID" value="RDV10382.1"/>
    <property type="molecule type" value="Genomic_DNA"/>
</dbReference>
<dbReference type="InterPro" id="IPR029058">
    <property type="entry name" value="AB_hydrolase_fold"/>
</dbReference>
<dbReference type="InterPro" id="IPR012223">
    <property type="entry name" value="TEII"/>
</dbReference>
<proteinExistence type="inferred from homology"/>
<dbReference type="Proteomes" id="UP000256708">
    <property type="component" value="Unassembled WGS sequence"/>
</dbReference>
<sequence>MKLRKRTKSNLRITIMKQKKVKIFAIPFAGGSKYSYRALENKVPSHFDWETIELPGRGARMQEGLLTDIKATTDYIFKEIQNRVHDVEYMIYGHSMGTLLGYELAKKIIKSGLKAPICLFLTGHEAPSLIKCKRISAYEKNAFWQEVKKLGGMPDEVMENEELRDFFEPVLRADFKTVEGYKYQALEQPLPVPVFVRVGSEEDILQEDLMEWQNETEYKLDVQVLPGDHFFIFKNPDHLIRHIDNAYAVATSMHKYNAAC</sequence>
<evidence type="ECO:0000313" key="4">
    <source>
        <dbReference type="Proteomes" id="UP000256708"/>
    </source>
</evidence>
<name>A0A3D8L017_9BACT</name>
<gene>
    <name evidence="3" type="ORF">DXT99_26385</name>
</gene>
<dbReference type="GO" id="GO:0008610">
    <property type="term" value="P:lipid biosynthetic process"/>
    <property type="evidence" value="ECO:0007669"/>
    <property type="project" value="TreeGrafter"/>
</dbReference>
<reference evidence="4" key="1">
    <citation type="submission" date="2018-08" db="EMBL/GenBank/DDBJ databases">
        <authorList>
            <person name="Liu Z.-W."/>
            <person name="Du Z.-J."/>
        </authorList>
    </citation>
    <scope>NUCLEOTIDE SEQUENCE [LARGE SCALE GENOMIC DNA]</scope>
    <source>
        <strain evidence="4">H4X</strain>
    </source>
</reference>
<protein>
    <submittedName>
        <fullName evidence="3">Thioesterase</fullName>
    </submittedName>
</protein>
<dbReference type="Pfam" id="PF00975">
    <property type="entry name" value="Thioesterase"/>
    <property type="match status" value="1"/>
</dbReference>
<evidence type="ECO:0000313" key="3">
    <source>
        <dbReference type="EMBL" id="RDV10382.1"/>
    </source>
</evidence>
<keyword evidence="4" id="KW-1185">Reference proteome</keyword>
<evidence type="ECO:0000259" key="2">
    <source>
        <dbReference type="Pfam" id="PF00975"/>
    </source>
</evidence>
<dbReference type="AlphaFoldDB" id="A0A3D8L017"/>
<accession>A0A3D8L017</accession>
<dbReference type="PANTHER" id="PTHR11487:SF0">
    <property type="entry name" value="S-ACYL FATTY ACID SYNTHASE THIOESTERASE, MEDIUM CHAIN"/>
    <property type="match status" value="1"/>
</dbReference>
<dbReference type="OrthoDB" id="2213423at2"/>
<feature type="domain" description="Thioesterase" evidence="2">
    <location>
        <begin position="22"/>
        <end position="245"/>
    </location>
</feature>
<dbReference type="InterPro" id="IPR001031">
    <property type="entry name" value="Thioesterase"/>
</dbReference>